<dbReference type="SUPFAM" id="SSF103473">
    <property type="entry name" value="MFS general substrate transporter"/>
    <property type="match status" value="1"/>
</dbReference>
<organism evidence="7 8">
    <name type="scientific">Roseibium hamelinense</name>
    <dbReference type="NCBI Taxonomy" id="150831"/>
    <lineage>
        <taxon>Bacteria</taxon>
        <taxon>Pseudomonadati</taxon>
        <taxon>Pseudomonadota</taxon>
        <taxon>Alphaproteobacteria</taxon>
        <taxon>Hyphomicrobiales</taxon>
        <taxon>Stappiaceae</taxon>
        <taxon>Roseibium</taxon>
    </lineage>
</organism>
<reference evidence="7 8" key="1">
    <citation type="submission" date="2019-07" db="EMBL/GenBank/DDBJ databases">
        <title>Genomic Encyclopedia of Archaeal and Bacterial Type Strains, Phase II (KMG-II): from individual species to whole genera.</title>
        <authorList>
            <person name="Goeker M."/>
        </authorList>
    </citation>
    <scope>NUCLEOTIDE SEQUENCE [LARGE SCALE GENOMIC DNA]</scope>
    <source>
        <strain evidence="7 8">ATCC BAA-252</strain>
    </source>
</reference>
<evidence type="ECO:0000313" key="7">
    <source>
        <dbReference type="EMBL" id="TWI84579.1"/>
    </source>
</evidence>
<dbReference type="GO" id="GO:0022857">
    <property type="term" value="F:transmembrane transporter activity"/>
    <property type="evidence" value="ECO:0007669"/>
    <property type="project" value="InterPro"/>
</dbReference>
<accession>A0A562STG1</accession>
<dbReference type="OrthoDB" id="9810614at2"/>
<keyword evidence="3 5" id="KW-0472">Membrane</keyword>
<sequence>MAQTLASISALLLSVSLLVLGHGLQSTLLPLAASQAAFTDLQIGLISSAYFIGMVLGCLGAPHVIMRAGHIRAYAAMVSLMSAAAILHPILVEPVAWFAIRVISGFCLAAFYMIVESWLNERASNENRGMVMSVYVVVLFGSLMMGQVSISIMDINSFIPFAIASVVVSLAVMPVALTTTNQPAPIALVQFRPVKLYRNSPAAMVGCLLIGIANGALLTLTPLYGSQIGLSTEQSAFYAAAIIGGGMLSQWPIGRLSDSMDRRYVLMGLGAFTAASSLAIVLIAPTGFYAAAGLAIVVGVFSQPAYAIATAHGYDYADPEDFVETSSGLLLAFGIGSVGGPLTASILMERVGPSGLYMMVIVVELAMVAFIMTRIFSRSSLTQDEKTDFEYATTAQVGTVLSSEPLDVDADNVIAPEEFPAYEDMIYSPEAEEITEEVILVDDGDDLDEQDPEPEAEGQPGGQEHSKQTEKA</sequence>
<dbReference type="InterPro" id="IPR047200">
    <property type="entry name" value="MFS_YcaD-like"/>
</dbReference>
<feature type="transmembrane region" description="Helical" evidence="5">
    <location>
        <begin position="354"/>
        <end position="376"/>
    </location>
</feature>
<dbReference type="RefSeq" id="WP_145344506.1">
    <property type="nucleotide sequence ID" value="NZ_SMLY01000061.1"/>
</dbReference>
<feature type="compositionally biased region" description="Acidic residues" evidence="4">
    <location>
        <begin position="440"/>
        <end position="456"/>
    </location>
</feature>
<evidence type="ECO:0000256" key="2">
    <source>
        <dbReference type="ARBA" id="ARBA00022989"/>
    </source>
</evidence>
<feature type="transmembrane region" description="Helical" evidence="5">
    <location>
        <begin position="289"/>
        <end position="309"/>
    </location>
</feature>
<feature type="transmembrane region" description="Helical" evidence="5">
    <location>
        <begin position="329"/>
        <end position="348"/>
    </location>
</feature>
<feature type="transmembrane region" description="Helical" evidence="5">
    <location>
        <begin position="73"/>
        <end position="92"/>
    </location>
</feature>
<feature type="transmembrane region" description="Helical" evidence="5">
    <location>
        <begin position="41"/>
        <end position="61"/>
    </location>
</feature>
<evidence type="ECO:0000256" key="5">
    <source>
        <dbReference type="SAM" id="Phobius"/>
    </source>
</evidence>
<keyword evidence="2 5" id="KW-1133">Transmembrane helix</keyword>
<dbReference type="InterPro" id="IPR020846">
    <property type="entry name" value="MFS_dom"/>
</dbReference>
<keyword evidence="8" id="KW-1185">Reference proteome</keyword>
<dbReference type="AlphaFoldDB" id="A0A562STG1"/>
<dbReference type="Proteomes" id="UP000320593">
    <property type="component" value="Unassembled WGS sequence"/>
</dbReference>
<evidence type="ECO:0000256" key="4">
    <source>
        <dbReference type="SAM" id="MobiDB-lite"/>
    </source>
</evidence>
<comment type="caution">
    <text evidence="7">The sequence shown here is derived from an EMBL/GenBank/DDBJ whole genome shotgun (WGS) entry which is preliminary data.</text>
</comment>
<feature type="domain" description="Major facilitator superfamily (MFS) profile" evidence="6">
    <location>
        <begin position="2"/>
        <end position="381"/>
    </location>
</feature>
<evidence type="ECO:0000313" key="8">
    <source>
        <dbReference type="Proteomes" id="UP000320593"/>
    </source>
</evidence>
<name>A0A562STG1_9HYPH</name>
<dbReference type="PANTHER" id="PTHR23521:SF3">
    <property type="entry name" value="MFS TRANSPORTER"/>
    <property type="match status" value="1"/>
</dbReference>
<dbReference type="Pfam" id="PF07690">
    <property type="entry name" value="MFS_1"/>
    <property type="match status" value="1"/>
</dbReference>
<gene>
    <name evidence="7" type="ORF">JM93_02911</name>
</gene>
<evidence type="ECO:0000256" key="3">
    <source>
        <dbReference type="ARBA" id="ARBA00023136"/>
    </source>
</evidence>
<dbReference type="EMBL" id="VLLF01000007">
    <property type="protein sequence ID" value="TWI84579.1"/>
    <property type="molecule type" value="Genomic_DNA"/>
</dbReference>
<dbReference type="CDD" id="cd17477">
    <property type="entry name" value="MFS_YcaD_like"/>
    <property type="match status" value="1"/>
</dbReference>
<keyword evidence="1 5" id="KW-0812">Transmembrane</keyword>
<feature type="transmembrane region" description="Helical" evidence="5">
    <location>
        <begin position="201"/>
        <end position="224"/>
    </location>
</feature>
<evidence type="ECO:0000256" key="1">
    <source>
        <dbReference type="ARBA" id="ARBA00022692"/>
    </source>
</evidence>
<dbReference type="PANTHER" id="PTHR23521">
    <property type="entry name" value="TRANSPORTER MFS SUPERFAMILY"/>
    <property type="match status" value="1"/>
</dbReference>
<dbReference type="GO" id="GO:0005886">
    <property type="term" value="C:plasma membrane"/>
    <property type="evidence" value="ECO:0007669"/>
    <property type="project" value="TreeGrafter"/>
</dbReference>
<dbReference type="PROSITE" id="PS50850">
    <property type="entry name" value="MFS"/>
    <property type="match status" value="1"/>
</dbReference>
<dbReference type="Gene3D" id="1.20.1250.20">
    <property type="entry name" value="MFS general substrate transporter like domains"/>
    <property type="match status" value="2"/>
</dbReference>
<feature type="transmembrane region" description="Helical" evidence="5">
    <location>
        <begin position="158"/>
        <end position="180"/>
    </location>
</feature>
<dbReference type="InterPro" id="IPR011701">
    <property type="entry name" value="MFS"/>
</dbReference>
<feature type="transmembrane region" description="Helical" evidence="5">
    <location>
        <begin position="265"/>
        <end position="283"/>
    </location>
</feature>
<feature type="transmembrane region" description="Helical" evidence="5">
    <location>
        <begin position="131"/>
        <end position="152"/>
    </location>
</feature>
<feature type="transmembrane region" description="Helical" evidence="5">
    <location>
        <begin position="236"/>
        <end position="253"/>
    </location>
</feature>
<protein>
    <submittedName>
        <fullName evidence="7">Putative MFS family arabinose efflux permease</fullName>
    </submittedName>
</protein>
<evidence type="ECO:0000259" key="6">
    <source>
        <dbReference type="PROSITE" id="PS50850"/>
    </source>
</evidence>
<proteinExistence type="predicted"/>
<feature type="transmembrane region" description="Helical" evidence="5">
    <location>
        <begin position="98"/>
        <end position="119"/>
    </location>
</feature>
<dbReference type="InterPro" id="IPR036259">
    <property type="entry name" value="MFS_trans_sf"/>
</dbReference>
<feature type="region of interest" description="Disordered" evidence="4">
    <location>
        <begin position="440"/>
        <end position="472"/>
    </location>
</feature>